<evidence type="ECO:0000256" key="1">
    <source>
        <dbReference type="ARBA" id="ARBA00009981"/>
    </source>
</evidence>
<dbReference type="SUPFAM" id="SSF143120">
    <property type="entry name" value="YefM-like"/>
    <property type="match status" value="1"/>
</dbReference>
<dbReference type="Pfam" id="PF05598">
    <property type="entry name" value="DUF772"/>
    <property type="match status" value="1"/>
</dbReference>
<evidence type="ECO:0000259" key="2">
    <source>
        <dbReference type="Pfam" id="PF05598"/>
    </source>
</evidence>
<feature type="domain" description="Transposase InsH N-terminal" evidence="2">
    <location>
        <begin position="58"/>
        <end position="149"/>
    </location>
</feature>
<comment type="similarity">
    <text evidence="1">Belongs to the phD/YefM antitoxin family.</text>
</comment>
<name>A0A6S7A1L3_9BURK</name>
<evidence type="ECO:0000313" key="4">
    <source>
        <dbReference type="Proteomes" id="UP000494111"/>
    </source>
</evidence>
<reference evidence="3 4" key="1">
    <citation type="submission" date="2020-04" db="EMBL/GenBank/DDBJ databases">
        <authorList>
            <person name="De Canck E."/>
        </authorList>
    </citation>
    <scope>NUCLEOTIDE SEQUENCE [LARGE SCALE GENOMIC DNA]</scope>
    <source>
        <strain evidence="3 4">LMG 3458</strain>
    </source>
</reference>
<dbReference type="AlphaFoldDB" id="A0A6S7A1L3"/>
<gene>
    <name evidence="3" type="ORF">LMG3458_02912</name>
</gene>
<protein>
    <recommendedName>
        <fullName evidence="2">Transposase InsH N-terminal domain-containing protein</fullName>
    </recommendedName>
</protein>
<proteinExistence type="inferred from homology"/>
<accession>A0A6S7A1L3</accession>
<evidence type="ECO:0000313" key="3">
    <source>
        <dbReference type="EMBL" id="CAB3705738.1"/>
    </source>
</evidence>
<organism evidence="3 4">
    <name type="scientific">Achromobacter deleyi</name>
    <dbReference type="NCBI Taxonomy" id="1353891"/>
    <lineage>
        <taxon>Bacteria</taxon>
        <taxon>Pseudomonadati</taxon>
        <taxon>Pseudomonadota</taxon>
        <taxon>Betaproteobacteria</taxon>
        <taxon>Burkholderiales</taxon>
        <taxon>Alcaligenaceae</taxon>
        <taxon>Achromobacter</taxon>
    </lineage>
</organism>
<dbReference type="InterPro" id="IPR008490">
    <property type="entry name" value="Transposase_InsH_N"/>
</dbReference>
<dbReference type="Proteomes" id="UP000494111">
    <property type="component" value="Unassembled WGS sequence"/>
</dbReference>
<dbReference type="InterPro" id="IPR036165">
    <property type="entry name" value="YefM-like_sf"/>
</dbReference>
<dbReference type="EMBL" id="CADIJO010000009">
    <property type="protein sequence ID" value="CAB3705738.1"/>
    <property type="molecule type" value="Genomic_DNA"/>
</dbReference>
<sequence>MGSSVSRKPNIGIRELKENLSAVVDSAWEHPVSVHRYGSPWVWIVSHEVWSRNTRRVEFNPAGHPLAALRDHVDRAFSASQPRLHAAAIRAMLRIEAQPLLRALVIQLVYGLDTEAGLHEQVSCNLLFRWFVGLSLDQEIWSPQEFGHAVERALASADLVDILAQALHGAPVAPIEQATGIALNRQLLQAWRARVSRPE</sequence>